<evidence type="ECO:0000313" key="2">
    <source>
        <dbReference type="EMBL" id="MBP1966758.1"/>
    </source>
</evidence>
<sequence length="676" mass="77566">MNTRDRYLKSTIKQTSGEVIVLPRHLVIGNGKFLINLDQHSYMRDLYYPFVGQLNHIGGYQCRVGIWVDGDFAWLNSPEWQFKLGYVEDSLVTEVTATHPGLGVTLLMNDGVHQREDIYIKRIQITNHKDTVREVRMFFNQDLLINETEVGDTAAFYPLTNTVFHYKKDRYFMFNGSTGTEGIYQYSTGVKRFYNAEGTWRDAEDGHLMGNAIAQGSVDSTISFRLFVPPNANQTLYYWMGAGKTLEEVKKLDAYVKDSHPGKLLDRVTVYWQRWANKIERDYGDLNPDVQRLFKQSLLLVRTQTDVNGAIIAANDSDIMQSNRDHYSYMWPRDGALIAYSMSMAGYQGMIIPFFNFCANVLSPEGYLHHKYNPDGTVGSSWHPYIHSGRVQLPIQEDETALVLFALWADFQKNGSLEFAQSLYRNLIRRAARFMSTYIDQELNLPKPSYDLWEERYGIYTFTASAVYGGLIAASNFSNLFGDEERSNRYRHTAEKIKSGILKHLWDENEGRFVRGLYMEDGEWVKDMTLESSVYGIFEFGVLPADDERVVGTMKANKAGLTIKTAVGGSARYHHDYYFQRSTDIENVPGNPWIICTLWIAEWEIEYAKTLADLEAPRQTLEWVVKHAMESGVLSEQLDPFSGDPVSVAPLTWSHATYVLTVVKYLNKYKQLDSKQ</sequence>
<dbReference type="PANTHER" id="PTHR31616">
    <property type="entry name" value="TREHALASE"/>
    <property type="match status" value="1"/>
</dbReference>
<dbReference type="Proteomes" id="UP001519344">
    <property type="component" value="Unassembled WGS sequence"/>
</dbReference>
<dbReference type="Pfam" id="PF00723">
    <property type="entry name" value="Glyco_hydro_15"/>
    <property type="match status" value="1"/>
</dbReference>
<dbReference type="InterPro" id="IPR011613">
    <property type="entry name" value="GH15-like"/>
</dbReference>
<feature type="domain" description="GH15-like" evidence="1">
    <location>
        <begin position="300"/>
        <end position="602"/>
    </location>
</feature>
<evidence type="ECO:0000313" key="3">
    <source>
        <dbReference type="Proteomes" id="UP001519344"/>
    </source>
</evidence>
<protein>
    <submittedName>
        <fullName evidence="2">GH15 family glucan-1,4-alpha-glucosidase</fullName>
    </submittedName>
</protein>
<reference evidence="2 3" key="1">
    <citation type="submission" date="2021-03" db="EMBL/GenBank/DDBJ databases">
        <title>Genomic Encyclopedia of Type Strains, Phase IV (KMG-IV): sequencing the most valuable type-strain genomes for metagenomic binning, comparative biology and taxonomic classification.</title>
        <authorList>
            <person name="Goeker M."/>
        </authorList>
    </citation>
    <scope>NUCLEOTIDE SEQUENCE [LARGE SCALE GENOMIC DNA]</scope>
    <source>
        <strain evidence="2 3">DSM 24950</strain>
    </source>
</reference>
<dbReference type="InterPro" id="IPR012341">
    <property type="entry name" value="6hp_glycosidase-like_sf"/>
</dbReference>
<name>A0ABS4I7F1_9BACL</name>
<gene>
    <name evidence="2" type="ORF">J2Z65_006019</name>
</gene>
<dbReference type="PANTHER" id="PTHR31616:SF13">
    <property type="entry name" value="GLUCAN 1,4-ALPHA-GLUCOSIDASE"/>
    <property type="match status" value="1"/>
</dbReference>
<organism evidence="2 3">
    <name type="scientific">Paenibacillus aceris</name>
    <dbReference type="NCBI Taxonomy" id="869555"/>
    <lineage>
        <taxon>Bacteria</taxon>
        <taxon>Bacillati</taxon>
        <taxon>Bacillota</taxon>
        <taxon>Bacilli</taxon>
        <taxon>Bacillales</taxon>
        <taxon>Paenibacillaceae</taxon>
        <taxon>Paenibacillus</taxon>
    </lineage>
</organism>
<evidence type="ECO:0000259" key="1">
    <source>
        <dbReference type="Pfam" id="PF00723"/>
    </source>
</evidence>
<accession>A0ABS4I7F1</accession>
<comment type="caution">
    <text evidence="2">The sequence shown here is derived from an EMBL/GenBank/DDBJ whole genome shotgun (WGS) entry which is preliminary data.</text>
</comment>
<proteinExistence type="predicted"/>
<dbReference type="InterPro" id="IPR008928">
    <property type="entry name" value="6-hairpin_glycosidase_sf"/>
</dbReference>
<keyword evidence="3" id="KW-1185">Reference proteome</keyword>
<dbReference type="Gene3D" id="1.50.10.10">
    <property type="match status" value="1"/>
</dbReference>
<dbReference type="EMBL" id="JAGGKV010000025">
    <property type="protein sequence ID" value="MBP1966758.1"/>
    <property type="molecule type" value="Genomic_DNA"/>
</dbReference>
<dbReference type="SUPFAM" id="SSF48208">
    <property type="entry name" value="Six-hairpin glycosidases"/>
    <property type="match status" value="1"/>
</dbReference>